<dbReference type="SUPFAM" id="SSF53474">
    <property type="entry name" value="alpha/beta-Hydrolases"/>
    <property type="match status" value="1"/>
</dbReference>
<comment type="catalytic activity">
    <reaction evidence="7">
        <text>a ribonucleoside 5'-diphosphate + H2O = a ribonucleoside 5'-phosphate + phosphate + H(+)</text>
        <dbReference type="Rhea" id="RHEA:36799"/>
        <dbReference type="ChEBI" id="CHEBI:15377"/>
        <dbReference type="ChEBI" id="CHEBI:15378"/>
        <dbReference type="ChEBI" id="CHEBI:43474"/>
        <dbReference type="ChEBI" id="CHEBI:57930"/>
        <dbReference type="ChEBI" id="CHEBI:58043"/>
        <dbReference type="EC" id="3.6.1.6"/>
    </reaction>
</comment>
<gene>
    <name evidence="12" type="ORF">ROHU_036696</name>
</gene>
<dbReference type="InterPro" id="IPR013094">
    <property type="entry name" value="AB_hydrolase_3"/>
</dbReference>
<evidence type="ECO:0007829" key="14">
    <source>
        <dbReference type="PeptideAtlas" id="A0A498MTL7"/>
    </source>
</evidence>
<dbReference type="InterPro" id="IPR029058">
    <property type="entry name" value="AB_hydrolase_fold"/>
</dbReference>
<feature type="binding site" evidence="10">
    <location>
        <position position="542"/>
    </location>
    <ligand>
        <name>Ca(2+)</name>
        <dbReference type="ChEBI" id="CHEBI:29108"/>
    </ligand>
</feature>
<dbReference type="FunFam" id="2.120.10.100:FF:000001">
    <property type="entry name" value="Soluble calcium-activated nucleotidase 1"/>
    <property type="match status" value="1"/>
</dbReference>
<dbReference type="SUPFAM" id="SSF101887">
    <property type="entry name" value="Apyrase"/>
    <property type="match status" value="1"/>
</dbReference>
<dbReference type="EMBL" id="QBIY01012571">
    <property type="protein sequence ID" value="RXN23052.1"/>
    <property type="molecule type" value="Genomic_DNA"/>
</dbReference>
<dbReference type="PANTHER" id="PTHR13023:SF3">
    <property type="entry name" value="SOLUBLE CALCIUM-ACTIVATED NUCLEOTIDASE 1"/>
    <property type="match status" value="1"/>
</dbReference>
<sequence>MAVPLVQKGVVVVAVGYSIAPKGNMDLMVSQVRRSVVSVIQQYSHISGLYLCGHSAGAHLAAMVLSTDWAQYDISPQIKGALLVSGIYDLQPILSTYVNEPLKMTEEVALRNSPSHFLSQLKLSSASCDIIVAVAQNDSPEFRKQSEEYFKALESAGLKVSFEDVPNTDHFNIIEQLVDENYHLTKSSGRFESEESRDSMHSMRVSVHGASMFSSITSSISDPRFRFRWRAITVATLLALAVLVYLHQTSSSSTDGKGNGQRSWRSSRDVSGMMAAAESVDLRYNDTYPLSPPEHTVSGIRYRIGVIADLDTNSRSQKDNTWFSYLKRGHLLVSDSGDSVSVEWDSDTVVLESHLSEKGRGMELSELVAFNGHLYSVDDRTGVVYRIEGNRAVPWVILTDGDGSVSKGFKAEWLAVKDERLYVGGLGKEWTTITGEFVNNNPEWVKVVGFHGDVEHENWVPRYHALKKAADIKPPGYLIHESAVWSERLQRWFFLPRRASSERYEETADERRGTNLILSCSPDFSQISLSRVGPLKPTLGFSSFKFIPDTDDQIVLALKSEEDAGQIATYITAFTLDGRILLPDTKIGDVKYEGLEFI</sequence>
<organism evidence="12 13">
    <name type="scientific">Labeo rohita</name>
    <name type="common">Indian major carp</name>
    <name type="synonym">Cyprinus rohita</name>
    <dbReference type="NCBI Taxonomy" id="84645"/>
    <lineage>
        <taxon>Eukaryota</taxon>
        <taxon>Metazoa</taxon>
        <taxon>Chordata</taxon>
        <taxon>Craniata</taxon>
        <taxon>Vertebrata</taxon>
        <taxon>Euteleostomi</taxon>
        <taxon>Actinopterygii</taxon>
        <taxon>Neopterygii</taxon>
        <taxon>Teleostei</taxon>
        <taxon>Ostariophysi</taxon>
        <taxon>Cypriniformes</taxon>
        <taxon>Cyprinidae</taxon>
        <taxon>Labeoninae</taxon>
        <taxon>Labeonini</taxon>
        <taxon>Labeo</taxon>
    </lineage>
</organism>
<evidence type="ECO:0000256" key="10">
    <source>
        <dbReference type="PIRSR" id="PIRSR609283-1"/>
    </source>
</evidence>
<feature type="domain" description="Alpha/beta hydrolase fold-3" evidence="11">
    <location>
        <begin position="9"/>
        <end position="170"/>
    </location>
</feature>
<evidence type="ECO:0000256" key="5">
    <source>
        <dbReference type="ARBA" id="ARBA00025738"/>
    </source>
</evidence>
<evidence type="ECO:0000256" key="1">
    <source>
        <dbReference type="ARBA" id="ARBA00001913"/>
    </source>
</evidence>
<dbReference type="GO" id="GO:0005509">
    <property type="term" value="F:calcium ion binding"/>
    <property type="evidence" value="ECO:0007669"/>
    <property type="project" value="InterPro"/>
</dbReference>
<dbReference type="GO" id="GO:0004382">
    <property type="term" value="F:GDP phosphatase activity"/>
    <property type="evidence" value="ECO:0007669"/>
    <property type="project" value="TreeGrafter"/>
</dbReference>
<dbReference type="Proteomes" id="UP000290572">
    <property type="component" value="Unassembled WGS sequence"/>
</dbReference>
<dbReference type="InterPro" id="IPR036258">
    <property type="entry name" value="Apyrase_sf"/>
</dbReference>
<feature type="binding site" evidence="10">
    <location>
        <position position="481"/>
    </location>
    <ligand>
        <name>Ca(2+)</name>
        <dbReference type="ChEBI" id="CHEBI:29108"/>
    </ligand>
</feature>
<feature type="binding site" evidence="10">
    <location>
        <position position="593"/>
    </location>
    <ligand>
        <name>Ca(2+)</name>
        <dbReference type="ChEBI" id="CHEBI:29108"/>
    </ligand>
</feature>
<keyword evidence="13" id="KW-1185">Reference proteome</keyword>
<keyword evidence="2 10" id="KW-0479">Metal-binding</keyword>
<comment type="similarity">
    <text evidence="5">Belongs to the apyrase family.</text>
</comment>
<dbReference type="EC" id="3.6.1.6" evidence="6"/>
<dbReference type="GO" id="GO:0030166">
    <property type="term" value="P:proteoglycan biosynthetic process"/>
    <property type="evidence" value="ECO:0007669"/>
    <property type="project" value="TreeGrafter"/>
</dbReference>
<evidence type="ECO:0000256" key="3">
    <source>
        <dbReference type="ARBA" id="ARBA00022801"/>
    </source>
</evidence>
<dbReference type="Pfam" id="PF07859">
    <property type="entry name" value="Abhydrolase_3"/>
    <property type="match status" value="1"/>
</dbReference>
<dbReference type="STRING" id="84645.A0A498MTL7"/>
<evidence type="ECO:0000256" key="2">
    <source>
        <dbReference type="ARBA" id="ARBA00022723"/>
    </source>
</evidence>
<keyword evidence="4 10" id="KW-0106">Calcium</keyword>
<dbReference type="PANTHER" id="PTHR13023">
    <property type="entry name" value="APYRASE"/>
    <property type="match status" value="1"/>
</dbReference>
<keyword evidence="14" id="KW-1267">Proteomics identification</keyword>
<dbReference type="Gene3D" id="2.120.10.100">
    <property type="entry name" value="Apyrase"/>
    <property type="match status" value="1"/>
</dbReference>
<protein>
    <recommendedName>
        <fullName evidence="8">Soluble calcium-activated nucleotidase 1</fullName>
        <ecNumber evidence="6">3.6.1.6</ecNumber>
    </recommendedName>
    <alternativeName>
        <fullName evidence="9">Apyrase homolog</fullName>
    </alternativeName>
</protein>
<proteinExistence type="evidence at protein level"/>
<evidence type="ECO:0000256" key="9">
    <source>
        <dbReference type="ARBA" id="ARBA00077367"/>
    </source>
</evidence>
<dbReference type="InterPro" id="IPR009283">
    <property type="entry name" value="Apyrase"/>
</dbReference>
<evidence type="ECO:0000313" key="12">
    <source>
        <dbReference type="EMBL" id="RXN23052.1"/>
    </source>
</evidence>
<evidence type="ECO:0000256" key="6">
    <source>
        <dbReference type="ARBA" id="ARBA00038863"/>
    </source>
</evidence>
<comment type="cofactor">
    <cofactor evidence="1 10">
        <name>Ca(2+)</name>
        <dbReference type="ChEBI" id="CHEBI:29108"/>
    </cofactor>
</comment>
<dbReference type="Pfam" id="PF06079">
    <property type="entry name" value="Apyrase"/>
    <property type="match status" value="1"/>
</dbReference>
<evidence type="ECO:0000256" key="7">
    <source>
        <dbReference type="ARBA" id="ARBA00052933"/>
    </source>
</evidence>
<evidence type="ECO:0000259" key="11">
    <source>
        <dbReference type="Pfam" id="PF07859"/>
    </source>
</evidence>
<keyword evidence="3" id="KW-0378">Hydrolase</keyword>
<comment type="caution">
    <text evidence="12">The sequence shown here is derived from an EMBL/GenBank/DDBJ whole genome shotgun (WGS) entry which is preliminary data.</text>
</comment>
<feature type="binding site" evidence="10">
    <location>
        <position position="412"/>
    </location>
    <ligand>
        <name>Ca(2+)</name>
        <dbReference type="ChEBI" id="CHEBI:29108"/>
    </ligand>
</feature>
<accession>A0A498MTL7</accession>
<feature type="binding site" evidence="10">
    <location>
        <position position="366"/>
    </location>
    <ligand>
        <name>Ca(2+)</name>
        <dbReference type="ChEBI" id="CHEBI:29108"/>
    </ligand>
</feature>
<reference evidence="12 13" key="1">
    <citation type="submission" date="2018-03" db="EMBL/GenBank/DDBJ databases">
        <title>Draft genome sequence of Rohu Carp (Labeo rohita).</title>
        <authorList>
            <person name="Das P."/>
            <person name="Kushwaha B."/>
            <person name="Joshi C.G."/>
            <person name="Kumar D."/>
            <person name="Nagpure N.S."/>
            <person name="Sahoo L."/>
            <person name="Das S.P."/>
            <person name="Bit A."/>
            <person name="Patnaik S."/>
            <person name="Meher P.K."/>
            <person name="Jayasankar P."/>
            <person name="Koringa P.G."/>
            <person name="Patel N.V."/>
            <person name="Hinsu A.T."/>
            <person name="Kumar R."/>
            <person name="Pandey M."/>
            <person name="Agarwal S."/>
            <person name="Srivastava S."/>
            <person name="Singh M."/>
            <person name="Iquebal M.A."/>
            <person name="Jaiswal S."/>
            <person name="Angadi U.B."/>
            <person name="Kumar N."/>
            <person name="Raza M."/>
            <person name="Shah T.M."/>
            <person name="Rai A."/>
            <person name="Jena J.K."/>
        </authorList>
    </citation>
    <scope>NUCLEOTIDE SEQUENCE [LARGE SCALE GENOMIC DNA]</scope>
    <source>
        <strain evidence="12">DASCIFA01</strain>
        <tissue evidence="12">Testis</tissue>
    </source>
</reference>
<name>A0A498MTL7_LABRO</name>
<dbReference type="Gene3D" id="3.40.50.1820">
    <property type="entry name" value="alpha/beta hydrolase"/>
    <property type="match status" value="1"/>
</dbReference>
<dbReference type="AlphaFoldDB" id="A0A498MTL7"/>
<evidence type="ECO:0000256" key="4">
    <source>
        <dbReference type="ARBA" id="ARBA00022837"/>
    </source>
</evidence>
<evidence type="ECO:0000313" key="13">
    <source>
        <dbReference type="Proteomes" id="UP000290572"/>
    </source>
</evidence>
<dbReference type="GO" id="GO:0045134">
    <property type="term" value="F:UDP phosphatase activity"/>
    <property type="evidence" value="ECO:0007669"/>
    <property type="project" value="TreeGrafter"/>
</dbReference>
<evidence type="ECO:0000256" key="8">
    <source>
        <dbReference type="ARBA" id="ARBA00069980"/>
    </source>
</evidence>
<feature type="binding site" evidence="10">
    <location>
        <position position="365"/>
    </location>
    <ligand>
        <name>Ca(2+)</name>
        <dbReference type="ChEBI" id="CHEBI:29108"/>
    </ligand>
</feature>